<organism evidence="3">
    <name type="scientific">Mesocestoides corti</name>
    <name type="common">Flatworm</name>
    <dbReference type="NCBI Taxonomy" id="53468"/>
    <lineage>
        <taxon>Eukaryota</taxon>
        <taxon>Metazoa</taxon>
        <taxon>Spiralia</taxon>
        <taxon>Lophotrochozoa</taxon>
        <taxon>Platyhelminthes</taxon>
        <taxon>Cestoda</taxon>
        <taxon>Eucestoda</taxon>
        <taxon>Cyclophyllidea</taxon>
        <taxon>Mesocestoididae</taxon>
        <taxon>Mesocestoides</taxon>
    </lineage>
</organism>
<dbReference type="CDD" id="cd09917">
    <property type="entry name" value="F-box_SF"/>
    <property type="match status" value="1"/>
</dbReference>
<feature type="region of interest" description="Disordered" evidence="1">
    <location>
        <begin position="359"/>
        <end position="405"/>
    </location>
</feature>
<feature type="compositionally biased region" description="Polar residues" evidence="1">
    <location>
        <begin position="444"/>
        <end position="455"/>
    </location>
</feature>
<dbReference type="GO" id="GO:1990756">
    <property type="term" value="F:ubiquitin-like ligase-substrate adaptor activity"/>
    <property type="evidence" value="ECO:0007669"/>
    <property type="project" value="TreeGrafter"/>
</dbReference>
<reference evidence="3" key="1">
    <citation type="submission" date="2019-11" db="UniProtKB">
        <authorList>
            <consortium name="WormBaseParasite"/>
        </authorList>
    </citation>
    <scope>IDENTIFICATION</scope>
</reference>
<dbReference type="SMART" id="SM00256">
    <property type="entry name" value="FBOX"/>
    <property type="match status" value="1"/>
</dbReference>
<accession>A0A5K3FBI8</accession>
<feature type="domain" description="F-box" evidence="2">
    <location>
        <begin position="7"/>
        <end position="47"/>
    </location>
</feature>
<feature type="compositionally biased region" description="Basic residues" evidence="1">
    <location>
        <begin position="363"/>
        <end position="374"/>
    </location>
</feature>
<evidence type="ECO:0000259" key="2">
    <source>
        <dbReference type="SMART" id="SM00256"/>
    </source>
</evidence>
<dbReference type="Gene3D" id="2.120.10.80">
    <property type="entry name" value="Kelch-type beta propeller"/>
    <property type="match status" value="1"/>
</dbReference>
<dbReference type="PANTHER" id="PTHR46432:SF1">
    <property type="entry name" value="F-BOX ONLY PROTEIN 42"/>
    <property type="match status" value="1"/>
</dbReference>
<feature type="compositionally biased region" description="Pro residues" evidence="1">
    <location>
        <begin position="392"/>
        <end position="402"/>
    </location>
</feature>
<dbReference type="InterPro" id="IPR015915">
    <property type="entry name" value="Kelch-typ_b-propeller"/>
</dbReference>
<evidence type="ECO:0000313" key="3">
    <source>
        <dbReference type="WBParaSite" id="MCU_006114-RA"/>
    </source>
</evidence>
<dbReference type="PANTHER" id="PTHR46432">
    <property type="entry name" value="F-BOX ONLY PROTEIN 42"/>
    <property type="match status" value="1"/>
</dbReference>
<dbReference type="InterPro" id="IPR001810">
    <property type="entry name" value="F-box_dom"/>
</dbReference>
<dbReference type="GO" id="GO:0019005">
    <property type="term" value="C:SCF ubiquitin ligase complex"/>
    <property type="evidence" value="ECO:0007669"/>
    <property type="project" value="TreeGrafter"/>
</dbReference>
<protein>
    <submittedName>
        <fullName evidence="3">F-box domain-containing protein</fullName>
    </submittedName>
</protein>
<proteinExistence type="predicted"/>
<feature type="region of interest" description="Disordered" evidence="1">
    <location>
        <begin position="436"/>
        <end position="455"/>
    </location>
</feature>
<evidence type="ECO:0000256" key="1">
    <source>
        <dbReference type="SAM" id="MobiDB-lite"/>
    </source>
</evidence>
<dbReference type="AlphaFoldDB" id="A0A5K3FBI8"/>
<dbReference type="Pfam" id="PF24681">
    <property type="entry name" value="Kelch_KLHDC2_KLHL20_DRC7"/>
    <property type="match status" value="1"/>
</dbReference>
<dbReference type="Pfam" id="PF12937">
    <property type="entry name" value="F-box-like"/>
    <property type="match status" value="1"/>
</dbReference>
<sequence>MDPAKVFPQEIILRILQFVPPSPDYASLACVSKQWRDLVTLAMRSRLHAAIVSLHRINELRWHPLILNIDLSKRLGVSLAVNGHTLYIFGGCTPELTAMNDLITLDLLTLKWMRVATQGNRPSPRALAITGFIGNKLYLYGGCRYVFQGFDSYISSVNISLTHRLVSVNDLYSFCPKSNTWTLVLQHEKGPPLSKYCNGVFLPPVDTESDTYPPLLVLSDGSNERVYPYALLPETGRWFPIPPCPHRAPPAGGPAGHRGPSPYRPAMCALGQKQVLVVCRGVTQPSVWILSRSDRRPNQVSLTVSWTWTQVRMQPPSVASAVPPADVHHSVAVPLPSLRPQAWPTVLFVSTMGSSVVRTQLNRNRRSRMNRRPSRIGGPVLRSPSASSSSPRGPPFPPPTPNPLIKVFVELPDPTLPSGSLGQPLSGAIVRRVPSEGVAPPPSISSTSAKLQSPDISEGGFVGANSSASERLLAAYALCLLPAGDEPTAVVGHWSGPSANSPVPNYFPREHRYFSCVYALGSLLVLGGKSVDPLDTDDQRTFQMWAVHGKNLVCGFAEHI</sequence>
<dbReference type="WBParaSite" id="MCU_006114-RA">
    <property type="protein sequence ID" value="MCU_006114-RA"/>
    <property type="gene ID" value="MCU_006114"/>
</dbReference>
<dbReference type="SUPFAM" id="SSF81383">
    <property type="entry name" value="F-box domain"/>
    <property type="match status" value="1"/>
</dbReference>
<dbReference type="SUPFAM" id="SSF117281">
    <property type="entry name" value="Kelch motif"/>
    <property type="match status" value="1"/>
</dbReference>
<dbReference type="Gene3D" id="1.20.1280.50">
    <property type="match status" value="1"/>
</dbReference>
<dbReference type="InterPro" id="IPR052821">
    <property type="entry name" value="F-box_only_SRC"/>
</dbReference>
<dbReference type="InterPro" id="IPR036047">
    <property type="entry name" value="F-box-like_dom_sf"/>
</dbReference>
<name>A0A5K3FBI8_MESCO</name>